<dbReference type="InterPro" id="IPR020058">
    <property type="entry name" value="Glu/Gln-tRNA-synth_Ib_cat-dom"/>
</dbReference>
<dbReference type="SUPFAM" id="SSF50715">
    <property type="entry name" value="Ribosomal protein L25-like"/>
    <property type="match status" value="1"/>
</dbReference>
<dbReference type="Gene3D" id="3.40.50.620">
    <property type="entry name" value="HUPs"/>
    <property type="match status" value="1"/>
</dbReference>
<dbReference type="NCBIfam" id="TIGR00440">
    <property type="entry name" value="glnS"/>
    <property type="match status" value="1"/>
</dbReference>
<dbReference type="InterPro" id="IPR050132">
    <property type="entry name" value="Gln/Glu-tRNA_Ligase"/>
</dbReference>
<dbReference type="FunFam" id="3.40.50.620:FF:000037">
    <property type="entry name" value="Glutamine--tRNA ligase cytoplasmic"/>
    <property type="match status" value="1"/>
</dbReference>
<feature type="domain" description="Glutamyl/glutaminyl-tRNA synthetase class Ib anti-codon binding" evidence="12">
    <location>
        <begin position="434"/>
        <end position="546"/>
    </location>
</feature>
<dbReference type="InterPro" id="IPR001412">
    <property type="entry name" value="aa-tRNA-synth_I_CS"/>
</dbReference>
<dbReference type="PRINTS" id="PR00987">
    <property type="entry name" value="TRNASYNTHGLU"/>
</dbReference>
<evidence type="ECO:0000256" key="3">
    <source>
        <dbReference type="ARBA" id="ARBA00022598"/>
    </source>
</evidence>
<dbReference type="GO" id="GO:0005829">
    <property type="term" value="C:cytosol"/>
    <property type="evidence" value="ECO:0007669"/>
    <property type="project" value="TreeGrafter"/>
</dbReference>
<dbReference type="PANTHER" id="PTHR43097">
    <property type="entry name" value="GLUTAMINE-TRNA LIGASE"/>
    <property type="match status" value="1"/>
</dbReference>
<comment type="similarity">
    <text evidence="1 9">Belongs to the class-I aminoacyl-tRNA synthetase family.</text>
</comment>
<dbReference type="Pfam" id="PF03950">
    <property type="entry name" value="tRNA-synt_1c_C"/>
    <property type="match status" value="1"/>
</dbReference>
<dbReference type="AlphaFoldDB" id="A0A7S4PEW0"/>
<name>A0A7S4PEW0_GUITH</name>
<sequence length="667" mass="75221">MMNLRGRVIKSMMLYTVSALLFCSTTTVVHGAGEPKVKMKGRGSRGTGPLDNQVQGGAARRLILRDPSVNLQAKPLRAGVNQTRNFARNSEDQLKDFLDTFGSGYRTRFPPEPNGYLHIGHAKAMLFNFGQAAIARSQGNQAETILRFDDTNPAAEEQEYIDGIFDSVKWLGHVPVKVTYTSDYFQQLYDCAVKLIQDGNAYVCHQNFEEMRKCRSANREARLKNLTVPAEALSPWRDTEVKINLEKFEKMRAGDYKEGEAVLRMKGNFDCDNPAMWDPVLYRIKFDPPHPRTGSDWCIYPSYDMSHCIVDSIEGITHSCCTTEFSSRQAADGPYYWLLHVLGMYKPVTFEYSRCSMANNVLSKRKLQRLVHSGLVDGWDDPRLLTLSGLRRRGYPPEVVNRFCEQLGVSVSQNVVTQPHMLEAIAREHFDLVAPRVFAVLRPLQVFIKNFMETARTVEEASCRLEGSSCYYFHQWFPKNASLGGREISMSDCIFIDSNDFQEEPAADFFGLTVGRSVGLIGSPFIFTCEEVVKDDTNQVCRLSGRVDLRQGQPKPKGHLHWLDGREEAAARVLVRSFGPLLLQDESNLGSPALLEEGDEGQAGGDDWLKSFNDQSVVEFPRAMVERGTDKIEGPMQFVREGYFIRDGRRGNETYHQIVGLKSSKGS</sequence>
<keyword evidence="6 9" id="KW-0648">Protein biosynthesis</keyword>
<dbReference type="SUPFAM" id="SSF52374">
    <property type="entry name" value="Nucleotidylyl transferase"/>
    <property type="match status" value="1"/>
</dbReference>
<dbReference type="GO" id="GO:0004819">
    <property type="term" value="F:glutamine-tRNA ligase activity"/>
    <property type="evidence" value="ECO:0007669"/>
    <property type="project" value="UniProtKB-EC"/>
</dbReference>
<protein>
    <recommendedName>
        <fullName evidence="2">glutamine--tRNA ligase</fullName>
        <ecNumber evidence="2">6.1.1.18</ecNumber>
    </recommendedName>
</protein>
<keyword evidence="4 9" id="KW-0547">Nucleotide-binding</keyword>
<dbReference type="InterPro" id="IPR014729">
    <property type="entry name" value="Rossmann-like_a/b/a_fold"/>
</dbReference>
<keyword evidence="10" id="KW-0732">Signal</keyword>
<keyword evidence="3 9" id="KW-0436">Ligase</keyword>
<proteinExistence type="inferred from homology"/>
<keyword evidence="5 9" id="KW-0067">ATP-binding</keyword>
<feature type="domain" description="Glutamyl/glutaminyl-tRNA synthetase class Ib catalytic" evidence="11">
    <location>
        <begin position="106"/>
        <end position="429"/>
    </location>
</feature>
<dbReference type="GO" id="GO:0006425">
    <property type="term" value="P:glutaminyl-tRNA aminoacylation"/>
    <property type="evidence" value="ECO:0007669"/>
    <property type="project" value="InterPro"/>
</dbReference>
<feature type="chain" id="PRO_5031509974" description="glutamine--tRNA ligase" evidence="10">
    <location>
        <begin position="20"/>
        <end position="667"/>
    </location>
</feature>
<dbReference type="Gene3D" id="2.40.240.10">
    <property type="entry name" value="Ribosomal Protein L25, Chain P"/>
    <property type="match status" value="2"/>
</dbReference>
<comment type="catalytic activity">
    <reaction evidence="8">
        <text>tRNA(Gln) + L-glutamine + ATP = L-glutaminyl-tRNA(Gln) + AMP + diphosphate</text>
        <dbReference type="Rhea" id="RHEA:20121"/>
        <dbReference type="Rhea" id="RHEA-COMP:9662"/>
        <dbReference type="Rhea" id="RHEA-COMP:9681"/>
        <dbReference type="ChEBI" id="CHEBI:30616"/>
        <dbReference type="ChEBI" id="CHEBI:33019"/>
        <dbReference type="ChEBI" id="CHEBI:58359"/>
        <dbReference type="ChEBI" id="CHEBI:78442"/>
        <dbReference type="ChEBI" id="CHEBI:78521"/>
        <dbReference type="ChEBI" id="CHEBI:456215"/>
        <dbReference type="EC" id="6.1.1.18"/>
    </reaction>
</comment>
<dbReference type="GO" id="GO:0005524">
    <property type="term" value="F:ATP binding"/>
    <property type="evidence" value="ECO:0007669"/>
    <property type="project" value="UniProtKB-KW"/>
</dbReference>
<dbReference type="InterPro" id="IPR020059">
    <property type="entry name" value="Glu/Gln-tRNA-synth_Ib_codon-bd"/>
</dbReference>
<keyword evidence="7 9" id="KW-0030">Aminoacyl-tRNA synthetase</keyword>
<gene>
    <name evidence="13" type="ORF">GTHE00462_LOCUS33738</name>
</gene>
<dbReference type="InterPro" id="IPR011035">
    <property type="entry name" value="Ribosomal_bL25/Gln-tRNA_synth"/>
</dbReference>
<evidence type="ECO:0000256" key="7">
    <source>
        <dbReference type="ARBA" id="ARBA00023146"/>
    </source>
</evidence>
<dbReference type="InterPro" id="IPR004514">
    <property type="entry name" value="Gln-tRNA-synth"/>
</dbReference>
<accession>A0A7S4PEW0</accession>
<evidence type="ECO:0000259" key="12">
    <source>
        <dbReference type="Pfam" id="PF03950"/>
    </source>
</evidence>
<evidence type="ECO:0000256" key="10">
    <source>
        <dbReference type="SAM" id="SignalP"/>
    </source>
</evidence>
<dbReference type="PANTHER" id="PTHR43097:SF4">
    <property type="entry name" value="GLUTAMINE--TRNA LIGASE"/>
    <property type="match status" value="1"/>
</dbReference>
<dbReference type="EC" id="6.1.1.18" evidence="2"/>
<dbReference type="PROSITE" id="PS00178">
    <property type="entry name" value="AA_TRNA_LIGASE_I"/>
    <property type="match status" value="1"/>
</dbReference>
<evidence type="ECO:0000256" key="9">
    <source>
        <dbReference type="RuleBase" id="RU363037"/>
    </source>
</evidence>
<reference evidence="13" key="1">
    <citation type="submission" date="2021-01" db="EMBL/GenBank/DDBJ databases">
        <authorList>
            <person name="Corre E."/>
            <person name="Pelletier E."/>
            <person name="Niang G."/>
            <person name="Scheremetjew M."/>
            <person name="Finn R."/>
            <person name="Kale V."/>
            <person name="Holt S."/>
            <person name="Cochrane G."/>
            <person name="Meng A."/>
            <person name="Brown T."/>
            <person name="Cohen L."/>
        </authorList>
    </citation>
    <scope>NUCLEOTIDE SEQUENCE</scope>
    <source>
        <strain evidence="13">CCMP 2712</strain>
    </source>
</reference>
<evidence type="ECO:0000256" key="8">
    <source>
        <dbReference type="ARBA" id="ARBA00048270"/>
    </source>
</evidence>
<evidence type="ECO:0000256" key="5">
    <source>
        <dbReference type="ARBA" id="ARBA00022840"/>
    </source>
</evidence>
<evidence type="ECO:0000256" key="1">
    <source>
        <dbReference type="ARBA" id="ARBA00005594"/>
    </source>
</evidence>
<evidence type="ECO:0000256" key="2">
    <source>
        <dbReference type="ARBA" id="ARBA00012836"/>
    </source>
</evidence>
<evidence type="ECO:0000256" key="6">
    <source>
        <dbReference type="ARBA" id="ARBA00022917"/>
    </source>
</evidence>
<organism evidence="13">
    <name type="scientific">Guillardia theta</name>
    <name type="common">Cryptophyte</name>
    <name type="synonym">Cryptomonas phi</name>
    <dbReference type="NCBI Taxonomy" id="55529"/>
    <lineage>
        <taxon>Eukaryota</taxon>
        <taxon>Cryptophyceae</taxon>
        <taxon>Pyrenomonadales</taxon>
        <taxon>Geminigeraceae</taxon>
        <taxon>Guillardia</taxon>
    </lineage>
</organism>
<feature type="signal peptide" evidence="10">
    <location>
        <begin position="1"/>
        <end position="19"/>
    </location>
</feature>
<evidence type="ECO:0000313" key="13">
    <source>
        <dbReference type="EMBL" id="CAE2331895.1"/>
    </source>
</evidence>
<dbReference type="Pfam" id="PF00749">
    <property type="entry name" value="tRNA-synt_1c"/>
    <property type="match status" value="1"/>
</dbReference>
<dbReference type="InterPro" id="IPR020056">
    <property type="entry name" value="Rbsml_bL25/Gln-tRNA_synth_N"/>
</dbReference>
<evidence type="ECO:0000256" key="4">
    <source>
        <dbReference type="ARBA" id="ARBA00022741"/>
    </source>
</evidence>
<dbReference type="EMBL" id="HBKN01043080">
    <property type="protein sequence ID" value="CAE2331895.1"/>
    <property type="molecule type" value="Transcribed_RNA"/>
</dbReference>
<dbReference type="InterPro" id="IPR000924">
    <property type="entry name" value="Glu/Gln-tRNA-synth"/>
</dbReference>
<evidence type="ECO:0000259" key="11">
    <source>
        <dbReference type="Pfam" id="PF00749"/>
    </source>
</evidence>